<comment type="similarity">
    <text evidence="1">Belongs to the aldo/keto reductase family.</text>
</comment>
<evidence type="ECO:0000256" key="5">
    <source>
        <dbReference type="PIRSR" id="PIRSR000097-3"/>
    </source>
</evidence>
<dbReference type="PANTHER" id="PTHR43827">
    <property type="entry name" value="2,5-DIKETO-D-GLUCONIC ACID REDUCTASE"/>
    <property type="match status" value="1"/>
</dbReference>
<evidence type="ECO:0000313" key="7">
    <source>
        <dbReference type="EMBL" id="PLW13210.1"/>
    </source>
</evidence>
<name>A0A2N5UF91_9BASI</name>
<feature type="active site" description="Proton donor" evidence="3">
    <location>
        <position position="55"/>
    </location>
</feature>
<dbReference type="PIRSF" id="PIRSF000097">
    <property type="entry name" value="AKR"/>
    <property type="match status" value="1"/>
</dbReference>
<feature type="site" description="Lowers pKa of active site Tyr" evidence="5">
    <location>
        <position position="80"/>
    </location>
</feature>
<evidence type="ECO:0000256" key="3">
    <source>
        <dbReference type="PIRSR" id="PIRSR000097-1"/>
    </source>
</evidence>
<dbReference type="CDD" id="cd19071">
    <property type="entry name" value="AKR_AKR1-5-like"/>
    <property type="match status" value="1"/>
</dbReference>
<accession>A0A2N5UF91</accession>
<dbReference type="PANTHER" id="PTHR43827:SF13">
    <property type="entry name" value="ALDO_KETO REDUCTASE FAMILY PROTEIN"/>
    <property type="match status" value="1"/>
</dbReference>
<dbReference type="STRING" id="200324.A0A2N5UF91"/>
<dbReference type="InterPro" id="IPR023210">
    <property type="entry name" value="NADP_OxRdtase_dom"/>
</dbReference>
<dbReference type="OrthoDB" id="416253at2759"/>
<feature type="domain" description="NADP-dependent oxidoreductase" evidence="6">
    <location>
        <begin position="33"/>
        <end position="266"/>
    </location>
</feature>
<dbReference type="PRINTS" id="PR00069">
    <property type="entry name" value="ALDKETRDTASE"/>
</dbReference>
<feature type="binding site" evidence="4">
    <location>
        <position position="113"/>
    </location>
    <ligand>
        <name>substrate</name>
    </ligand>
</feature>
<dbReference type="EMBL" id="PGCJ01000239">
    <property type="protein sequence ID" value="PLW36411.1"/>
    <property type="molecule type" value="Genomic_DNA"/>
</dbReference>
<evidence type="ECO:0000256" key="4">
    <source>
        <dbReference type="PIRSR" id="PIRSR000097-2"/>
    </source>
</evidence>
<comment type="caution">
    <text evidence="8">The sequence shown here is derived from an EMBL/GenBank/DDBJ whole genome shotgun (WGS) entry which is preliminary data.</text>
</comment>
<dbReference type="Pfam" id="PF00248">
    <property type="entry name" value="Aldo_ket_red"/>
    <property type="match status" value="1"/>
</dbReference>
<sequence>MSSSSTLSADSYVTLNSGHRMPVIGFGLYKSSDAPNSCNAALTAGYSHFDSARLYENEAALGQVVRDRVKDRHSVFLTTKVRAPEHGYEPCMNAIKDSVAYPKPDYWDLILLHDPTAGSKKRIEAYRALADALKEGKTKSIGVSNFGVDHLKELEAAEVGPLPAVNQVELHPWCQQRWIVDYCQSKGIVIQAYCPIVRGKYMDDPTLVSICNKVGKTGAQVLIRWSLQHGYIPLPKSDHAERIEENLNVFSFELDPESMAKLDALDLGDAGGTSDGIIARLSQFFYGDLTSPQSQRLSQWLNPPEHSQRKHMIYTKMGSC</sequence>
<dbReference type="InterPro" id="IPR036812">
    <property type="entry name" value="NAD(P)_OxRdtase_dom_sf"/>
</dbReference>
<dbReference type="FunFam" id="3.20.20.100:FF:000015">
    <property type="entry name" value="Oxidoreductase, aldo/keto reductase family"/>
    <property type="match status" value="1"/>
</dbReference>
<dbReference type="InterPro" id="IPR020471">
    <property type="entry name" value="AKR"/>
</dbReference>
<evidence type="ECO:0000256" key="2">
    <source>
        <dbReference type="ARBA" id="ARBA00023002"/>
    </source>
</evidence>
<proteinExistence type="inferred from homology"/>
<organism evidence="8 9">
    <name type="scientific">Puccinia coronata f. sp. avenae</name>
    <dbReference type="NCBI Taxonomy" id="200324"/>
    <lineage>
        <taxon>Eukaryota</taxon>
        <taxon>Fungi</taxon>
        <taxon>Dikarya</taxon>
        <taxon>Basidiomycota</taxon>
        <taxon>Pucciniomycotina</taxon>
        <taxon>Pucciniomycetes</taxon>
        <taxon>Pucciniales</taxon>
        <taxon>Pucciniaceae</taxon>
        <taxon>Puccinia</taxon>
    </lineage>
</organism>
<dbReference type="AlphaFoldDB" id="A0A2N5UF91"/>
<dbReference type="InterPro" id="IPR018170">
    <property type="entry name" value="Aldo/ket_reductase_CS"/>
</dbReference>
<evidence type="ECO:0000256" key="1">
    <source>
        <dbReference type="ARBA" id="ARBA00007905"/>
    </source>
</evidence>
<dbReference type="Proteomes" id="UP000235388">
    <property type="component" value="Unassembled WGS sequence"/>
</dbReference>
<dbReference type="PROSITE" id="PS00063">
    <property type="entry name" value="ALDOKETO_REDUCTASE_3"/>
    <property type="match status" value="1"/>
</dbReference>
<dbReference type="GO" id="GO:0016491">
    <property type="term" value="F:oxidoreductase activity"/>
    <property type="evidence" value="ECO:0007669"/>
    <property type="project" value="UniProtKB-KW"/>
</dbReference>
<keyword evidence="9" id="KW-1185">Reference proteome</keyword>
<dbReference type="SUPFAM" id="SSF51430">
    <property type="entry name" value="NAD(P)-linked oxidoreductase"/>
    <property type="match status" value="1"/>
</dbReference>
<keyword evidence="2" id="KW-0560">Oxidoreductase</keyword>
<reference evidence="8 9" key="1">
    <citation type="submission" date="2017-11" db="EMBL/GenBank/DDBJ databases">
        <title>De novo assembly and phasing of dikaryotic genomes from two isolates of Puccinia coronata f. sp. avenae, the causal agent of oat crown rust.</title>
        <authorList>
            <person name="Miller M.E."/>
            <person name="Zhang Y."/>
            <person name="Omidvar V."/>
            <person name="Sperschneider J."/>
            <person name="Schwessinger B."/>
            <person name="Raley C."/>
            <person name="Palmer J.M."/>
            <person name="Garnica D."/>
            <person name="Upadhyaya N."/>
            <person name="Rathjen J."/>
            <person name="Taylor J.M."/>
            <person name="Park R.F."/>
            <person name="Dodds P.N."/>
            <person name="Hirsch C.D."/>
            <person name="Kianian S.F."/>
            <person name="Figueroa M."/>
        </authorList>
    </citation>
    <scope>NUCLEOTIDE SEQUENCE [LARGE SCALE GENOMIC DNA]</scope>
    <source>
        <strain evidence="8">12NC29</strain>
    </source>
</reference>
<protein>
    <recommendedName>
        <fullName evidence="6">NADP-dependent oxidoreductase domain-containing protein</fullName>
    </recommendedName>
</protein>
<evidence type="ECO:0000259" key="6">
    <source>
        <dbReference type="Pfam" id="PF00248"/>
    </source>
</evidence>
<evidence type="ECO:0000313" key="8">
    <source>
        <dbReference type="EMBL" id="PLW36411.1"/>
    </source>
</evidence>
<gene>
    <name evidence="8" type="ORF">PCANC_15202</name>
    <name evidence="7" type="ORF">PCANC_20618</name>
</gene>
<evidence type="ECO:0000313" key="9">
    <source>
        <dbReference type="Proteomes" id="UP000235388"/>
    </source>
</evidence>
<dbReference type="PROSITE" id="PS00062">
    <property type="entry name" value="ALDOKETO_REDUCTASE_2"/>
    <property type="match status" value="1"/>
</dbReference>
<dbReference type="EMBL" id="PGCJ01000957">
    <property type="protein sequence ID" value="PLW13210.1"/>
    <property type="molecule type" value="Genomic_DNA"/>
</dbReference>
<dbReference type="Gene3D" id="3.20.20.100">
    <property type="entry name" value="NADP-dependent oxidoreductase domain"/>
    <property type="match status" value="1"/>
</dbReference>